<dbReference type="InterPro" id="IPR014951">
    <property type="entry name" value="DUF1822"/>
</dbReference>
<reference evidence="1 2" key="1">
    <citation type="submission" date="2018-02" db="EMBL/GenBank/DDBJ databases">
        <title>Discovery of a pederin family compound in a non-symbiotic bloom-forming cyanobacterium.</title>
        <authorList>
            <person name="Kust A."/>
            <person name="Mares J."/>
            <person name="Jokela J."/>
            <person name="Urajova P."/>
            <person name="Hajek J."/>
            <person name="Saurav K."/>
            <person name="Voracova K."/>
            <person name="Fewer D.P."/>
            <person name="Haapaniemi E."/>
            <person name="Permi P."/>
            <person name="Rehakova K."/>
            <person name="Sivonen K."/>
            <person name="Hrouzek P."/>
        </authorList>
    </citation>
    <scope>NUCLEOTIDE SEQUENCE [LARGE SCALE GENOMIC DNA]</scope>
    <source>
        <strain evidence="1 2">CHARLIE-1</strain>
    </source>
</reference>
<dbReference type="OrthoDB" id="526290at2"/>
<sequence>MIYKLAEHKNEYLHLPILPSIQEQAWKQSQHHSHTIARHNSYINYLSLYTLIDWFRNEQTLAESVIYPSAKSLSSIWEVVNGAGIKLGERQIVIIPCEISEFEEFSVPQEWVDIPEWVGDYYLAIQVNLEPEEDECWIEVCGFTTHSYLKNLGKYNFHDRTYAITVDNLIQDITVMEITLPLEMKAEIPELPHLSAVKAEELLQMFANSSIYSPRLRVNDITFEEWAALLVNDSWRQKLYEQRMSKLVTLSNPVSTNTTKAAQGISSKIDHIVAWITTTLKNIRDLVEPIFEHDSEILIPELKNAHLPIAYEAEPITYFQPLDAFLEYLIPDPVIDDPVIVKLGNWVQGKFELDWQPQRDLLERMTAISKKTPSPVMKSSPVMRDINLVLETPSEEDLVNDICNTQDDNKRWQSAELLWQKNPQHSACPIISAKDLGVYLLGYSLALMVGIIPKSDGEILIILRVYSLEQELYLLPTGLKLTITDLRDNIVVTTMESQTGDIYIESKINGSSGEYFSVTVTLNDSSFTQEFVI</sequence>
<evidence type="ECO:0000313" key="2">
    <source>
        <dbReference type="Proteomes" id="UP000239589"/>
    </source>
</evidence>
<dbReference type="Pfam" id="PF08852">
    <property type="entry name" value="DUF1822"/>
    <property type="match status" value="1"/>
</dbReference>
<dbReference type="AlphaFoldDB" id="A0A2S6CWP3"/>
<evidence type="ECO:0008006" key="3">
    <source>
        <dbReference type="Google" id="ProtNLM"/>
    </source>
</evidence>
<protein>
    <recommendedName>
        <fullName evidence="3">DUF1822 domain-containing protein</fullName>
    </recommendedName>
</protein>
<name>A0A2S6CWP3_9CYAN</name>
<dbReference type="EMBL" id="PGEM01000035">
    <property type="protein sequence ID" value="PPJ64205.1"/>
    <property type="molecule type" value="Genomic_DNA"/>
</dbReference>
<proteinExistence type="predicted"/>
<accession>A0A2S6CWP3</accession>
<comment type="caution">
    <text evidence="1">The sequence shown here is derived from an EMBL/GenBank/DDBJ whole genome shotgun (WGS) entry which is preliminary data.</text>
</comment>
<gene>
    <name evidence="1" type="ORF">CUN59_06085</name>
</gene>
<dbReference type="Proteomes" id="UP000239589">
    <property type="component" value="Unassembled WGS sequence"/>
</dbReference>
<organism evidence="1 2">
    <name type="scientific">Cuspidothrix issatschenkoi CHARLIE-1</name>
    <dbReference type="NCBI Taxonomy" id="2052836"/>
    <lineage>
        <taxon>Bacteria</taxon>
        <taxon>Bacillati</taxon>
        <taxon>Cyanobacteriota</taxon>
        <taxon>Cyanophyceae</taxon>
        <taxon>Nostocales</taxon>
        <taxon>Aphanizomenonaceae</taxon>
        <taxon>Cuspidothrix</taxon>
    </lineage>
</organism>
<dbReference type="RefSeq" id="WP_104386997.1">
    <property type="nucleotide sequence ID" value="NZ_PGEM01000035.1"/>
</dbReference>
<evidence type="ECO:0000313" key="1">
    <source>
        <dbReference type="EMBL" id="PPJ64205.1"/>
    </source>
</evidence>
<keyword evidence="2" id="KW-1185">Reference proteome</keyword>